<dbReference type="AlphaFoldDB" id="A0A4R5KXN9"/>
<keyword evidence="4" id="KW-1185">Reference proteome</keyword>
<dbReference type="RefSeq" id="WP_133203068.1">
    <property type="nucleotide sequence ID" value="NZ_SMRU01000004.1"/>
</dbReference>
<reference evidence="3 4" key="1">
    <citation type="submission" date="2019-03" db="EMBL/GenBank/DDBJ databases">
        <title>Whole genome sequence of Arthrobacter sp JH1-1.</title>
        <authorList>
            <person name="Trinh H.N."/>
        </authorList>
    </citation>
    <scope>NUCLEOTIDE SEQUENCE [LARGE SCALE GENOMIC DNA]</scope>
    <source>
        <strain evidence="3 4">JH1-1</strain>
    </source>
</reference>
<evidence type="ECO:0000313" key="4">
    <source>
        <dbReference type="Proteomes" id="UP000295511"/>
    </source>
</evidence>
<evidence type="ECO:0000259" key="2">
    <source>
        <dbReference type="Pfam" id="PF22772"/>
    </source>
</evidence>
<dbReference type="Pfam" id="PF22772">
    <property type="entry name" value="WsaF_C"/>
    <property type="match status" value="1"/>
</dbReference>
<dbReference type="SUPFAM" id="SSF53756">
    <property type="entry name" value="UDP-Glycosyltransferase/glycogen phosphorylase"/>
    <property type="match status" value="1"/>
</dbReference>
<dbReference type="InterPro" id="IPR055050">
    <property type="entry name" value="WsaF_C"/>
</dbReference>
<dbReference type="Gene3D" id="3.40.50.11090">
    <property type="match status" value="1"/>
</dbReference>
<sequence>MGSGMSASQLISHLRTEGVATIARRGSRRLFEALGERLAWSEFDFPLREEDIMDSSALAPAAPRTNKADRLHIGWVCMPPGAGSGGHTTLFRMVQGLEERGHRCTLFLYDRYADDVARHEEVIRRHWPGLRADVRSATTGMDDVDAVVASSWATAHVVAARAHPSAHRFYFIQDYEPFFYPRGTLYALAEDTYRFGFTNIALGNMIAGVMESEVGRAPEAIVPFGVDTDVYRILPEFEKVPRSGVVFYAKKSVDRRGYLLAKLALERFHQTHPEQEIHVYGDHVSGWSIPVADHGNLSPRQLNELYNRTIAGLAISFTNISLVPEELMCAGNIPVLNESAYSRAVLSTDDAVWALPTPWCIADALAAAVEAPDVDARAARVAASERLDWEVTKKQIVSTIESACAASVVGSRAR</sequence>
<dbReference type="Pfam" id="PF21374">
    <property type="entry name" value="WsaF_N"/>
    <property type="match status" value="1"/>
</dbReference>
<keyword evidence="3" id="KW-0808">Transferase</keyword>
<protein>
    <submittedName>
        <fullName evidence="3">Glycosyltransferase family 1 protein</fullName>
    </submittedName>
</protein>
<gene>
    <name evidence="3" type="ORF">E1809_04695</name>
</gene>
<feature type="domain" description="WsaF C-terminal" evidence="2">
    <location>
        <begin position="245"/>
        <end position="365"/>
    </location>
</feature>
<evidence type="ECO:0000259" key="1">
    <source>
        <dbReference type="Pfam" id="PF21374"/>
    </source>
</evidence>
<dbReference type="GO" id="GO:0016740">
    <property type="term" value="F:transferase activity"/>
    <property type="evidence" value="ECO:0007669"/>
    <property type="project" value="UniProtKB-KW"/>
</dbReference>
<name>A0A4R5KXN9_9MICC</name>
<feature type="domain" description="WsaF N-terminal" evidence="1">
    <location>
        <begin position="141"/>
        <end position="202"/>
    </location>
</feature>
<accession>A0A4R5KXN9</accession>
<dbReference type="Proteomes" id="UP000295511">
    <property type="component" value="Unassembled WGS sequence"/>
</dbReference>
<dbReference type="EMBL" id="SMRU01000004">
    <property type="protein sequence ID" value="TDF99975.1"/>
    <property type="molecule type" value="Genomic_DNA"/>
</dbReference>
<dbReference type="GO" id="GO:0030247">
    <property type="term" value="F:polysaccharide binding"/>
    <property type="evidence" value="ECO:0007669"/>
    <property type="project" value="InterPro"/>
</dbReference>
<proteinExistence type="predicted"/>
<evidence type="ECO:0000313" key="3">
    <source>
        <dbReference type="EMBL" id="TDF99975.1"/>
    </source>
</evidence>
<comment type="caution">
    <text evidence="3">The sequence shown here is derived from an EMBL/GenBank/DDBJ whole genome shotgun (WGS) entry which is preliminary data.</text>
</comment>
<dbReference type="OrthoDB" id="7615426at2"/>
<organism evidence="3 4">
    <name type="scientific">Arthrobacter terricola</name>
    <dbReference type="NCBI Taxonomy" id="2547396"/>
    <lineage>
        <taxon>Bacteria</taxon>
        <taxon>Bacillati</taxon>
        <taxon>Actinomycetota</taxon>
        <taxon>Actinomycetes</taxon>
        <taxon>Micrococcales</taxon>
        <taxon>Micrococcaceae</taxon>
        <taxon>Arthrobacter</taxon>
    </lineage>
</organism>
<dbReference type="InterPro" id="IPR048510">
    <property type="entry name" value="WsaF_N"/>
</dbReference>
<dbReference type="Gene3D" id="3.40.50.2000">
    <property type="entry name" value="Glycogen Phosphorylase B"/>
    <property type="match status" value="1"/>
</dbReference>